<gene>
    <name evidence="2" type="ORF">SPI_03763</name>
</gene>
<accession>A0A162ML70</accession>
<evidence type="ECO:0000256" key="1">
    <source>
        <dbReference type="SAM" id="MobiDB-lite"/>
    </source>
</evidence>
<dbReference type="EMBL" id="AZHD01000005">
    <property type="protein sequence ID" value="OAA63600.1"/>
    <property type="molecule type" value="Genomic_DNA"/>
</dbReference>
<sequence length="435" mass="46640">MPQAGARGGPDLAIALHTGDASFVGGDTIVGHVTRHPGSAEPVASVSIRLCGRAEVKTVWHGGMTRTAVLSGFDLFGFPADGVRLYTALRPGGEHGHENEQNDWPFAVTIPDHPVVDALRRPGEVRQPAFVPVEDASAHPLPPTFSCRGSRPGVAYEASVQYYLEATLHGGGKTPYQAIQPVTVRLDPSSSSLTPITDFRLEPHSTPRYTVRCPPLPPRDDDDGDGGAKRSLGQKMKDTLKTVTATVSPNQQNAFTLHHDAPSVLQLGNPHTVPFRVRADPAGTETRPPTVDERPPPPPPPPPSRTISVKKCTVLLTSTSRVRHYQRGTHDFDCTRSYTLMSYDGSNVAQDGRRLLLDVPAEPGAAPPLDLGHELGLKGPPAESARTGVYPTFTTYNMRNTHSLDVELVVAVAGKDVTCKMQHPVTVLGPSAEDV</sequence>
<organism evidence="2 3">
    <name type="scientific">Niveomyces insectorum RCEF 264</name>
    <dbReference type="NCBI Taxonomy" id="1081102"/>
    <lineage>
        <taxon>Eukaryota</taxon>
        <taxon>Fungi</taxon>
        <taxon>Dikarya</taxon>
        <taxon>Ascomycota</taxon>
        <taxon>Pezizomycotina</taxon>
        <taxon>Sordariomycetes</taxon>
        <taxon>Hypocreomycetidae</taxon>
        <taxon>Hypocreales</taxon>
        <taxon>Cordycipitaceae</taxon>
        <taxon>Niveomyces</taxon>
    </lineage>
</organism>
<feature type="region of interest" description="Disordered" evidence="1">
    <location>
        <begin position="188"/>
        <end position="236"/>
    </location>
</feature>
<evidence type="ECO:0000313" key="2">
    <source>
        <dbReference type="EMBL" id="OAA63600.1"/>
    </source>
</evidence>
<evidence type="ECO:0000313" key="3">
    <source>
        <dbReference type="Proteomes" id="UP000076874"/>
    </source>
</evidence>
<proteinExistence type="predicted"/>
<dbReference type="OrthoDB" id="2333384at2759"/>
<comment type="caution">
    <text evidence="2">The sequence shown here is derived from an EMBL/GenBank/DDBJ whole genome shotgun (WGS) entry which is preliminary data.</text>
</comment>
<dbReference type="AlphaFoldDB" id="A0A162ML70"/>
<keyword evidence="3" id="KW-1185">Reference proteome</keyword>
<dbReference type="InterPro" id="IPR014752">
    <property type="entry name" value="Arrestin-like_C"/>
</dbReference>
<reference evidence="2 3" key="1">
    <citation type="journal article" date="2016" name="Genome Biol. Evol.">
        <title>Divergent and convergent evolution of fungal pathogenicity.</title>
        <authorList>
            <person name="Shang Y."/>
            <person name="Xiao G."/>
            <person name="Zheng P."/>
            <person name="Cen K."/>
            <person name="Zhan S."/>
            <person name="Wang C."/>
        </authorList>
    </citation>
    <scope>NUCLEOTIDE SEQUENCE [LARGE SCALE GENOMIC DNA]</scope>
    <source>
        <strain evidence="2 3">RCEF 264</strain>
    </source>
</reference>
<protein>
    <recommendedName>
        <fullName evidence="4">Arrestin-like N-terminal domain-containing protein</fullName>
    </recommendedName>
</protein>
<name>A0A162ML70_9HYPO</name>
<dbReference type="Proteomes" id="UP000076874">
    <property type="component" value="Unassembled WGS sequence"/>
</dbReference>
<feature type="region of interest" description="Disordered" evidence="1">
    <location>
        <begin position="276"/>
        <end position="307"/>
    </location>
</feature>
<evidence type="ECO:0008006" key="4">
    <source>
        <dbReference type="Google" id="ProtNLM"/>
    </source>
</evidence>
<dbReference type="Gene3D" id="2.60.40.640">
    <property type="match status" value="1"/>
</dbReference>